<dbReference type="Proteomes" id="UP001175227">
    <property type="component" value="Unassembled WGS sequence"/>
</dbReference>
<evidence type="ECO:0000313" key="3">
    <source>
        <dbReference type="Proteomes" id="UP001175227"/>
    </source>
</evidence>
<accession>A0AA39NWC3</accession>
<evidence type="ECO:0000313" key="2">
    <source>
        <dbReference type="EMBL" id="KAK0473064.1"/>
    </source>
</evidence>
<organism evidence="2 3">
    <name type="scientific">Armillaria novae-zelandiae</name>
    <dbReference type="NCBI Taxonomy" id="153914"/>
    <lineage>
        <taxon>Eukaryota</taxon>
        <taxon>Fungi</taxon>
        <taxon>Dikarya</taxon>
        <taxon>Basidiomycota</taxon>
        <taxon>Agaricomycotina</taxon>
        <taxon>Agaricomycetes</taxon>
        <taxon>Agaricomycetidae</taxon>
        <taxon>Agaricales</taxon>
        <taxon>Marasmiineae</taxon>
        <taxon>Physalacriaceae</taxon>
        <taxon>Armillaria</taxon>
    </lineage>
</organism>
<protein>
    <submittedName>
        <fullName evidence="2">Uncharacterized protein</fullName>
    </submittedName>
</protein>
<keyword evidence="3" id="KW-1185">Reference proteome</keyword>
<gene>
    <name evidence="2" type="ORF">IW261DRAFT_1423847</name>
</gene>
<feature type="region of interest" description="Disordered" evidence="1">
    <location>
        <begin position="149"/>
        <end position="168"/>
    </location>
</feature>
<reference evidence="2" key="1">
    <citation type="submission" date="2023-06" db="EMBL/GenBank/DDBJ databases">
        <authorList>
            <consortium name="Lawrence Berkeley National Laboratory"/>
            <person name="Ahrendt S."/>
            <person name="Sahu N."/>
            <person name="Indic B."/>
            <person name="Wong-Bajracharya J."/>
            <person name="Merenyi Z."/>
            <person name="Ke H.-M."/>
            <person name="Monk M."/>
            <person name="Kocsube S."/>
            <person name="Drula E."/>
            <person name="Lipzen A."/>
            <person name="Balint B."/>
            <person name="Henrissat B."/>
            <person name="Andreopoulos B."/>
            <person name="Martin F.M."/>
            <person name="Harder C.B."/>
            <person name="Rigling D."/>
            <person name="Ford K.L."/>
            <person name="Foster G.D."/>
            <person name="Pangilinan J."/>
            <person name="Papanicolaou A."/>
            <person name="Barry K."/>
            <person name="LaButti K."/>
            <person name="Viragh M."/>
            <person name="Koriabine M."/>
            <person name="Yan M."/>
            <person name="Riley R."/>
            <person name="Champramary S."/>
            <person name="Plett K.L."/>
            <person name="Tsai I.J."/>
            <person name="Slot J."/>
            <person name="Sipos G."/>
            <person name="Plett J."/>
            <person name="Nagy L.G."/>
            <person name="Grigoriev I.V."/>
        </authorList>
    </citation>
    <scope>NUCLEOTIDE SEQUENCE</scope>
    <source>
        <strain evidence="2">ICMP 16352</strain>
    </source>
</reference>
<sequence length="168" mass="18700">MSRPPPTRLCPTPRYPILPRTTQSLAWSLLTVVPTISLVLSHIDGLHAKGGEEACRQRRFPQVEHGRGGEFPSVFDHQQYANSMGLHSDNSPPELGHSDLIRRLELLDGKGSGQGEIGMRDRSMYLAPERAVRYALNDVGLCDRQFVRSSGDRQPLTSRSKRVKSGPM</sequence>
<dbReference type="AlphaFoldDB" id="A0AA39NWC3"/>
<dbReference type="EMBL" id="JAUEPR010000035">
    <property type="protein sequence ID" value="KAK0473064.1"/>
    <property type="molecule type" value="Genomic_DNA"/>
</dbReference>
<name>A0AA39NWC3_9AGAR</name>
<proteinExistence type="predicted"/>
<evidence type="ECO:0000256" key="1">
    <source>
        <dbReference type="SAM" id="MobiDB-lite"/>
    </source>
</evidence>
<feature type="compositionally biased region" description="Basic residues" evidence="1">
    <location>
        <begin position="159"/>
        <end position="168"/>
    </location>
</feature>
<comment type="caution">
    <text evidence="2">The sequence shown here is derived from an EMBL/GenBank/DDBJ whole genome shotgun (WGS) entry which is preliminary data.</text>
</comment>